<feature type="compositionally biased region" description="Low complexity" evidence="1">
    <location>
        <begin position="738"/>
        <end position="747"/>
    </location>
</feature>
<dbReference type="Pfam" id="PF17667">
    <property type="entry name" value="Pkinase_fungal"/>
    <property type="match status" value="2"/>
</dbReference>
<dbReference type="OrthoDB" id="5584477at2759"/>
<feature type="region of interest" description="Disordered" evidence="1">
    <location>
        <begin position="640"/>
        <end position="773"/>
    </location>
</feature>
<sequence>MCITFHTASFSFIEKLFPEQCMPKGSNNIPWKNTENHLRDKGIFSPDTLAWRDCPNLDAFIHHLEGQFGGFINTVAEICGEALGSGAPHQCWTAKYSTNVLGGHQANRKPDLTLIDQNTSADWRCVPSFGEMKSKKNTTASLNELCDQISVKSAILFGSQDNRNFVIALGFAKYNMIVYRYDHGGLMCSAAISITHPTGWTFFARVAYRLAYCHPNWLGYDISAKLAPCRGPRLMAMQCIPEDKTNSLPESCRLNYAMDAQIHLTDSLFGHGSNDTWHNVHQKMTEGQILCVIAGIANIPELVEEYVISQFQSRAGLAHREVFQTFKVLHRDIHIGNLYVKTETGNDAGDELGDWGFAECQDLHIMSTSDPWDQFRSWAGAANPNIDLAERTGNTACISVRLMYAAAVEQFCPHEVCDDLESFFYAIVIIMVAFHEASKQKSAEELEETMLADHWWNQQHWRSSAEWKVTTMKQDTLWKSRIAPHIGPYFDCFKPVVDKMHKALFHQYDTMHDLDAISDVGITYEEMIGFLSEMVEIAQQEEEHSDRGTPAITEVTSSSPWEESYARFFSLLKVEVSDDIDPRSIPEDKLALRPTDVASYTPTEVFKISLVLNAVAATSELPEGDVQPEPINEPPSRAVIKQTSRAHPPATISTGNLPTEESTVTDPVTNPASNVVAGSTKCKAPEDVDNHARKKSHASEQNSLADEGGKKSRGGKKSITSDWVKKSHTSDGAKKKSVVVGVAGKKSGTSHSRCNEDEDYVPVKASTPGKRKK</sequence>
<evidence type="ECO:0000313" key="3">
    <source>
        <dbReference type="EMBL" id="KAG1776166.1"/>
    </source>
</evidence>
<evidence type="ECO:0000259" key="2">
    <source>
        <dbReference type="Pfam" id="PF17667"/>
    </source>
</evidence>
<reference evidence="3" key="1">
    <citation type="journal article" date="2020" name="New Phytol.">
        <title>Comparative genomics reveals dynamic genome evolution in host specialist ectomycorrhizal fungi.</title>
        <authorList>
            <person name="Lofgren L.A."/>
            <person name="Nguyen N.H."/>
            <person name="Vilgalys R."/>
            <person name="Ruytinx J."/>
            <person name="Liao H.L."/>
            <person name="Branco S."/>
            <person name="Kuo A."/>
            <person name="LaButti K."/>
            <person name="Lipzen A."/>
            <person name="Andreopoulos W."/>
            <person name="Pangilinan J."/>
            <person name="Riley R."/>
            <person name="Hundley H."/>
            <person name="Na H."/>
            <person name="Barry K."/>
            <person name="Grigoriev I.V."/>
            <person name="Stajich J.E."/>
            <person name="Kennedy P.G."/>
        </authorList>
    </citation>
    <scope>NUCLEOTIDE SEQUENCE</scope>
    <source>
        <strain evidence="3">DOB743</strain>
    </source>
</reference>
<feature type="domain" description="Fungal-type protein kinase" evidence="2">
    <location>
        <begin position="318"/>
        <end position="430"/>
    </location>
</feature>
<keyword evidence="4" id="KW-1185">Reference proteome</keyword>
<dbReference type="PANTHER" id="PTHR38248:SF2">
    <property type="entry name" value="FUNK1 11"/>
    <property type="match status" value="1"/>
</dbReference>
<organism evidence="3 4">
    <name type="scientific">Suillus placidus</name>
    <dbReference type="NCBI Taxonomy" id="48579"/>
    <lineage>
        <taxon>Eukaryota</taxon>
        <taxon>Fungi</taxon>
        <taxon>Dikarya</taxon>
        <taxon>Basidiomycota</taxon>
        <taxon>Agaricomycotina</taxon>
        <taxon>Agaricomycetes</taxon>
        <taxon>Agaricomycetidae</taxon>
        <taxon>Boletales</taxon>
        <taxon>Suillineae</taxon>
        <taxon>Suillaceae</taxon>
        <taxon>Suillus</taxon>
    </lineage>
</organism>
<dbReference type="Proteomes" id="UP000714275">
    <property type="component" value="Unassembled WGS sequence"/>
</dbReference>
<gene>
    <name evidence="3" type="ORF">EV702DRAFT_1046331</name>
</gene>
<evidence type="ECO:0000256" key="1">
    <source>
        <dbReference type="SAM" id="MobiDB-lite"/>
    </source>
</evidence>
<dbReference type="EMBL" id="JABBWD010000028">
    <property type="protein sequence ID" value="KAG1776166.1"/>
    <property type="molecule type" value="Genomic_DNA"/>
</dbReference>
<feature type="compositionally biased region" description="Polar residues" evidence="1">
    <location>
        <begin position="641"/>
        <end position="677"/>
    </location>
</feature>
<proteinExistence type="predicted"/>
<accession>A0A9P6ZTD5</accession>
<dbReference type="PANTHER" id="PTHR38248">
    <property type="entry name" value="FUNK1 6"/>
    <property type="match status" value="1"/>
</dbReference>
<name>A0A9P6ZTD5_9AGAM</name>
<dbReference type="InterPro" id="IPR040976">
    <property type="entry name" value="Pkinase_fungal"/>
</dbReference>
<dbReference type="AlphaFoldDB" id="A0A9P6ZTD5"/>
<feature type="compositionally biased region" description="Basic and acidic residues" evidence="1">
    <location>
        <begin position="723"/>
        <end position="734"/>
    </location>
</feature>
<comment type="caution">
    <text evidence="3">The sequence shown here is derived from an EMBL/GenBank/DDBJ whole genome shotgun (WGS) entry which is preliminary data.</text>
</comment>
<protein>
    <recommendedName>
        <fullName evidence="2">Fungal-type protein kinase domain-containing protein</fullName>
    </recommendedName>
</protein>
<evidence type="ECO:0000313" key="4">
    <source>
        <dbReference type="Proteomes" id="UP000714275"/>
    </source>
</evidence>
<feature type="domain" description="Fungal-type protein kinase" evidence="2">
    <location>
        <begin position="117"/>
        <end position="307"/>
    </location>
</feature>